<dbReference type="Proteomes" id="UP000272942">
    <property type="component" value="Unassembled WGS sequence"/>
</dbReference>
<evidence type="ECO:0000313" key="6">
    <source>
        <dbReference type="EMBL" id="VDP71797.1"/>
    </source>
</evidence>
<dbReference type="OrthoDB" id="6279736at2759"/>
<dbReference type="EMBL" id="UZAN01041047">
    <property type="protein sequence ID" value="VDP71797.1"/>
    <property type="molecule type" value="Genomic_DNA"/>
</dbReference>
<feature type="transmembrane region" description="Helical" evidence="5">
    <location>
        <begin position="53"/>
        <end position="85"/>
    </location>
</feature>
<organism evidence="8">
    <name type="scientific">Echinostoma caproni</name>
    <dbReference type="NCBI Taxonomy" id="27848"/>
    <lineage>
        <taxon>Eukaryota</taxon>
        <taxon>Metazoa</taxon>
        <taxon>Spiralia</taxon>
        <taxon>Lophotrochozoa</taxon>
        <taxon>Platyhelminthes</taxon>
        <taxon>Trematoda</taxon>
        <taxon>Digenea</taxon>
        <taxon>Plagiorchiida</taxon>
        <taxon>Echinostomata</taxon>
        <taxon>Echinostomatoidea</taxon>
        <taxon>Echinostomatidae</taxon>
        <taxon>Echinostoma</taxon>
    </lineage>
</organism>
<accession>A0A183AB31</accession>
<keyword evidence="7" id="KW-1185">Reference proteome</keyword>
<protein>
    <submittedName>
        <fullName evidence="8">Tetraspanin</fullName>
    </submittedName>
</protein>
<dbReference type="WBParaSite" id="ECPE_0000417401-mRNA-1">
    <property type="protein sequence ID" value="ECPE_0000417401-mRNA-1"/>
    <property type="gene ID" value="ECPE_0000417401"/>
</dbReference>
<evidence type="ECO:0000256" key="1">
    <source>
        <dbReference type="ARBA" id="ARBA00004141"/>
    </source>
</evidence>
<evidence type="ECO:0000313" key="7">
    <source>
        <dbReference type="Proteomes" id="UP000272942"/>
    </source>
</evidence>
<dbReference type="Pfam" id="PF00335">
    <property type="entry name" value="Tetraspanin"/>
    <property type="match status" value="1"/>
</dbReference>
<feature type="transmembrane region" description="Helical" evidence="5">
    <location>
        <begin position="198"/>
        <end position="220"/>
    </location>
</feature>
<evidence type="ECO:0000256" key="5">
    <source>
        <dbReference type="SAM" id="Phobius"/>
    </source>
</evidence>
<name>A0A183AB31_9TREM</name>
<dbReference type="SUPFAM" id="SSF48652">
    <property type="entry name" value="Tetraspanin"/>
    <property type="match status" value="1"/>
</dbReference>
<evidence type="ECO:0000256" key="4">
    <source>
        <dbReference type="ARBA" id="ARBA00023136"/>
    </source>
</evidence>
<reference evidence="8" key="1">
    <citation type="submission" date="2016-06" db="UniProtKB">
        <authorList>
            <consortium name="WormBaseParasite"/>
        </authorList>
    </citation>
    <scope>IDENTIFICATION</scope>
</reference>
<gene>
    <name evidence="6" type="ORF">ECPE_LOCUS4166</name>
</gene>
<dbReference type="AlphaFoldDB" id="A0A183AB31"/>
<evidence type="ECO:0000256" key="3">
    <source>
        <dbReference type="ARBA" id="ARBA00022989"/>
    </source>
</evidence>
<reference evidence="6 7" key="2">
    <citation type="submission" date="2018-11" db="EMBL/GenBank/DDBJ databases">
        <authorList>
            <consortium name="Pathogen Informatics"/>
        </authorList>
    </citation>
    <scope>NUCLEOTIDE SEQUENCE [LARGE SCALE GENOMIC DNA]</scope>
    <source>
        <strain evidence="6 7">Egypt</strain>
    </source>
</reference>
<dbReference type="GO" id="GO:0016020">
    <property type="term" value="C:membrane"/>
    <property type="evidence" value="ECO:0007669"/>
    <property type="project" value="UniProtKB-SubCell"/>
</dbReference>
<keyword evidence="4 5" id="KW-0472">Membrane</keyword>
<keyword evidence="2 5" id="KW-0812">Transmembrane</keyword>
<evidence type="ECO:0000256" key="2">
    <source>
        <dbReference type="ARBA" id="ARBA00022692"/>
    </source>
</evidence>
<evidence type="ECO:0000313" key="8">
    <source>
        <dbReference type="WBParaSite" id="ECPE_0000417401-mRNA-1"/>
    </source>
</evidence>
<comment type="subcellular location">
    <subcellularLocation>
        <location evidence="1">Membrane</location>
        <topology evidence="1">Multi-pass membrane protein</topology>
    </subcellularLocation>
</comment>
<dbReference type="InterPro" id="IPR008952">
    <property type="entry name" value="Tetraspanin_EC2_sf"/>
</dbReference>
<keyword evidence="3 5" id="KW-1133">Transmembrane helix</keyword>
<sequence>MVVGGLMRWNENYLRSICNQALKFIHNHMEEKYSEIADKAITRIQEFAGPFGLALFVGGLIIVCVAGVAFVGLCCNIDFFMIAVLKYAHNELKNAVNNYVSIDKGDINTALLTIIMPSVGCCGYDGPADFNALDAHFSHIETVGNVTYTGIQYPVPCCDLAKELKDQQGFCPKTFTPENSFIQYGCKSRMEMELFDKVALGSLIVLLVIASVLALTIIYIKCS</sequence>
<dbReference type="InterPro" id="IPR018499">
    <property type="entry name" value="Tetraspanin/Peripherin"/>
</dbReference>
<proteinExistence type="predicted"/>